<dbReference type="EMBL" id="AVOT02077277">
    <property type="protein sequence ID" value="MBW0565343.1"/>
    <property type="molecule type" value="Genomic_DNA"/>
</dbReference>
<evidence type="ECO:0000313" key="2">
    <source>
        <dbReference type="Proteomes" id="UP000765509"/>
    </source>
</evidence>
<sequence length="125" mass="13531">MTIGPSSNVLSPSPSFMGRISTFLRSRSEVTIGWWPRRGVDKSILEGTGLILRNRSCQPVWGPGFHLCSDMVSSSSTKKESLRGRLGGNSSGCVVGRGGQQTNISCVLVGKHHKCRLLSRNKCRG</sequence>
<reference evidence="1" key="1">
    <citation type="submission" date="2021-03" db="EMBL/GenBank/DDBJ databases">
        <title>Draft genome sequence of rust myrtle Austropuccinia psidii MF-1, a brazilian biotype.</title>
        <authorList>
            <person name="Quecine M.C."/>
            <person name="Pachon D.M.R."/>
            <person name="Bonatelli M.L."/>
            <person name="Correr F.H."/>
            <person name="Franceschini L.M."/>
            <person name="Leite T.F."/>
            <person name="Margarido G.R.A."/>
            <person name="Almeida C.A."/>
            <person name="Ferrarezi J.A."/>
            <person name="Labate C.A."/>
        </authorList>
    </citation>
    <scope>NUCLEOTIDE SEQUENCE</scope>
    <source>
        <strain evidence="1">MF-1</strain>
    </source>
</reference>
<comment type="caution">
    <text evidence="1">The sequence shown here is derived from an EMBL/GenBank/DDBJ whole genome shotgun (WGS) entry which is preliminary data.</text>
</comment>
<organism evidence="1 2">
    <name type="scientific">Austropuccinia psidii MF-1</name>
    <dbReference type="NCBI Taxonomy" id="1389203"/>
    <lineage>
        <taxon>Eukaryota</taxon>
        <taxon>Fungi</taxon>
        <taxon>Dikarya</taxon>
        <taxon>Basidiomycota</taxon>
        <taxon>Pucciniomycotina</taxon>
        <taxon>Pucciniomycetes</taxon>
        <taxon>Pucciniales</taxon>
        <taxon>Sphaerophragmiaceae</taxon>
        <taxon>Austropuccinia</taxon>
    </lineage>
</organism>
<keyword evidence="2" id="KW-1185">Reference proteome</keyword>
<accession>A0A9Q3JLD3</accession>
<gene>
    <name evidence="1" type="ORF">O181_105058</name>
</gene>
<dbReference type="AlphaFoldDB" id="A0A9Q3JLD3"/>
<proteinExistence type="predicted"/>
<name>A0A9Q3JLD3_9BASI</name>
<evidence type="ECO:0000313" key="1">
    <source>
        <dbReference type="EMBL" id="MBW0565343.1"/>
    </source>
</evidence>
<dbReference type="Proteomes" id="UP000765509">
    <property type="component" value="Unassembled WGS sequence"/>
</dbReference>
<protein>
    <submittedName>
        <fullName evidence="1">Uncharacterized protein</fullName>
    </submittedName>
</protein>